<proteinExistence type="predicted"/>
<evidence type="ECO:0000313" key="12">
    <source>
        <dbReference type="EMBL" id="KAK9411140.1"/>
    </source>
</evidence>
<evidence type="ECO:0000256" key="7">
    <source>
        <dbReference type="ARBA" id="ARBA00023157"/>
    </source>
</evidence>
<evidence type="ECO:0000256" key="9">
    <source>
        <dbReference type="SAM" id="MobiDB-lite"/>
    </source>
</evidence>
<dbReference type="EMBL" id="JAOTOJ010000001">
    <property type="protein sequence ID" value="KAK9411140.1"/>
    <property type="molecule type" value="Genomic_DNA"/>
</dbReference>
<reference evidence="12 13" key="1">
    <citation type="journal article" date="2024" name="Proc. Natl. Acad. Sci. U.S.A.">
        <title>The genetic regulatory architecture and epigenomic basis for age-related changes in rattlesnake venom.</title>
        <authorList>
            <person name="Hogan M.P."/>
            <person name="Holding M.L."/>
            <person name="Nystrom G.S."/>
            <person name="Colston T.J."/>
            <person name="Bartlett D.A."/>
            <person name="Mason A.J."/>
            <person name="Ellsworth S.A."/>
            <person name="Rautsaw R.M."/>
            <person name="Lawrence K.C."/>
            <person name="Strickland J.L."/>
            <person name="He B."/>
            <person name="Fraser P."/>
            <person name="Margres M.J."/>
            <person name="Gilbert D.M."/>
            <person name="Gibbs H.L."/>
            <person name="Parkinson C.L."/>
            <person name="Rokyta D.R."/>
        </authorList>
    </citation>
    <scope>NUCLEOTIDE SEQUENCE [LARGE SCALE GENOMIC DNA]</scope>
    <source>
        <strain evidence="12">DRR0105</strain>
    </source>
</reference>
<feature type="domain" description="Thioredoxin" evidence="11">
    <location>
        <begin position="47"/>
        <end position="168"/>
    </location>
</feature>
<dbReference type="GO" id="GO:0015036">
    <property type="term" value="F:disulfide oxidoreductase activity"/>
    <property type="evidence" value="ECO:0007669"/>
    <property type="project" value="TreeGrafter"/>
</dbReference>
<dbReference type="InterPro" id="IPR036249">
    <property type="entry name" value="Thioredoxin-like_sf"/>
</dbReference>
<dbReference type="Proteomes" id="UP001474421">
    <property type="component" value="Unassembled WGS sequence"/>
</dbReference>
<keyword evidence="7" id="KW-1015">Disulfide bond</keyword>
<feature type="compositionally biased region" description="Acidic residues" evidence="9">
    <location>
        <begin position="285"/>
        <end position="296"/>
    </location>
</feature>
<evidence type="ECO:0000256" key="2">
    <source>
        <dbReference type="ARBA" id="ARBA00022448"/>
    </source>
</evidence>
<evidence type="ECO:0000256" key="8">
    <source>
        <dbReference type="ARBA" id="ARBA00023284"/>
    </source>
</evidence>
<keyword evidence="4" id="KW-0256">Endoplasmic reticulum</keyword>
<dbReference type="SUPFAM" id="SSF52833">
    <property type="entry name" value="Thioredoxin-like"/>
    <property type="match status" value="1"/>
</dbReference>
<comment type="caution">
    <text evidence="12">The sequence shown here is derived from an EMBL/GenBank/DDBJ whole genome shotgun (WGS) entry which is preliminary data.</text>
</comment>
<dbReference type="PROSITE" id="PS51352">
    <property type="entry name" value="THIOREDOXIN_2"/>
    <property type="match status" value="1"/>
</dbReference>
<evidence type="ECO:0000256" key="3">
    <source>
        <dbReference type="ARBA" id="ARBA00022729"/>
    </source>
</evidence>
<feature type="compositionally biased region" description="Acidic residues" evidence="9">
    <location>
        <begin position="309"/>
        <end position="318"/>
    </location>
</feature>
<keyword evidence="10 12" id="KW-0812">Transmembrane</keyword>
<comment type="subcellular location">
    <subcellularLocation>
        <location evidence="1">Endoplasmic reticulum membrane</location>
        <topology evidence="1">Single-pass membrane protein</topology>
    </subcellularLocation>
</comment>
<dbReference type="InterPro" id="IPR013766">
    <property type="entry name" value="Thioredoxin_domain"/>
</dbReference>
<evidence type="ECO:0000313" key="13">
    <source>
        <dbReference type="Proteomes" id="UP001474421"/>
    </source>
</evidence>
<gene>
    <name evidence="12" type="ORF">NXF25_002315</name>
</gene>
<keyword evidence="10" id="KW-0472">Membrane</keyword>
<dbReference type="GO" id="GO:0005789">
    <property type="term" value="C:endoplasmic reticulum membrane"/>
    <property type="evidence" value="ECO:0007669"/>
    <property type="project" value="UniProtKB-SubCell"/>
</dbReference>
<keyword evidence="8" id="KW-0676">Redox-active center</keyword>
<feature type="transmembrane region" description="Helical" evidence="10">
    <location>
        <begin position="214"/>
        <end position="238"/>
    </location>
</feature>
<dbReference type="Pfam" id="PF00085">
    <property type="entry name" value="Thioredoxin"/>
    <property type="match status" value="1"/>
</dbReference>
<evidence type="ECO:0000256" key="1">
    <source>
        <dbReference type="ARBA" id="ARBA00004389"/>
    </source>
</evidence>
<dbReference type="AlphaFoldDB" id="A0AAW1C9M8"/>
<keyword evidence="6 10" id="KW-1133">Transmembrane helix</keyword>
<dbReference type="PANTHER" id="PTHR46107:SF1">
    <property type="entry name" value="THIOREDOXIN-RELATED TRANSMEMBRANE PROTEIN 4"/>
    <property type="match status" value="1"/>
</dbReference>
<feature type="region of interest" description="Disordered" evidence="9">
    <location>
        <begin position="268"/>
        <end position="339"/>
    </location>
</feature>
<protein>
    <submittedName>
        <fullName evidence="12">Thioredoxin-related transmembrane protein 4</fullName>
    </submittedName>
</protein>
<organism evidence="12 13">
    <name type="scientific">Crotalus adamanteus</name>
    <name type="common">Eastern diamondback rattlesnake</name>
    <dbReference type="NCBI Taxonomy" id="8729"/>
    <lineage>
        <taxon>Eukaryota</taxon>
        <taxon>Metazoa</taxon>
        <taxon>Chordata</taxon>
        <taxon>Craniata</taxon>
        <taxon>Vertebrata</taxon>
        <taxon>Euteleostomi</taxon>
        <taxon>Lepidosauria</taxon>
        <taxon>Squamata</taxon>
        <taxon>Bifurcata</taxon>
        <taxon>Unidentata</taxon>
        <taxon>Episquamata</taxon>
        <taxon>Toxicofera</taxon>
        <taxon>Serpentes</taxon>
        <taxon>Colubroidea</taxon>
        <taxon>Viperidae</taxon>
        <taxon>Crotalinae</taxon>
        <taxon>Crotalus</taxon>
    </lineage>
</organism>
<feature type="transmembrane region" description="Helical" evidence="10">
    <location>
        <begin position="36"/>
        <end position="56"/>
    </location>
</feature>
<dbReference type="Gene3D" id="3.40.30.10">
    <property type="entry name" value="Glutaredoxin"/>
    <property type="match status" value="1"/>
</dbReference>
<accession>A0AAW1C9M8</accession>
<dbReference type="InterPro" id="IPR052454">
    <property type="entry name" value="TMX_domain-containing"/>
</dbReference>
<evidence type="ECO:0000256" key="4">
    <source>
        <dbReference type="ARBA" id="ARBA00022824"/>
    </source>
</evidence>
<feature type="compositionally biased region" description="Basic and acidic residues" evidence="9">
    <location>
        <begin position="319"/>
        <end position="328"/>
    </location>
</feature>
<dbReference type="PANTHER" id="PTHR46107">
    <property type="entry name" value="DUMPY: SHORTER THAN WILD-TYPE"/>
    <property type="match status" value="1"/>
</dbReference>
<keyword evidence="3" id="KW-0732">Signal</keyword>
<evidence type="ECO:0000256" key="10">
    <source>
        <dbReference type="SAM" id="Phobius"/>
    </source>
</evidence>
<evidence type="ECO:0000259" key="11">
    <source>
        <dbReference type="PROSITE" id="PS51352"/>
    </source>
</evidence>
<evidence type="ECO:0000256" key="6">
    <source>
        <dbReference type="ARBA" id="ARBA00022989"/>
    </source>
</evidence>
<keyword evidence="2" id="KW-0813">Transport</keyword>
<evidence type="ECO:0000256" key="5">
    <source>
        <dbReference type="ARBA" id="ARBA00022982"/>
    </source>
</evidence>
<sequence>MVEAVRIEPEAKVAVGPPRHSRRCCNRWRKEGITPLLVMLWGAAGLASILTVAASLEPEPEAMGSRVVELSGSNWSLLLQGQWMVEFYAPWCPVCQQMELAWETFARNSKELELSVGKVDVTQEPGVSGRFLVTTLPTIYHAKDGAFRRYRGSRTLEDLESYILERKWESVEPVAGWKSPSSLMMYGMAGLFHLSGWIRQIHNYFTGTLGIHIWVSYAIFILATLLIGLILALILVLLMDCLCPAKSKEESFDSVDPDENKIEEQQQTLELSAGDKIPEKGLSVDSEDEEEGEDESQPNSSDDSAVEGCEGENDLEPFESDKLEETSLRQRKNQMDPEL</sequence>
<name>A0AAW1C9M8_CROAD</name>
<keyword evidence="13" id="KW-1185">Reference proteome</keyword>
<keyword evidence="5" id="KW-0249">Electron transport</keyword>